<dbReference type="Gene3D" id="2.60.120.10">
    <property type="entry name" value="Jelly Rolls"/>
    <property type="match status" value="1"/>
</dbReference>
<name>A0A6J4GQN1_9FLAO</name>
<dbReference type="Pfam" id="PF00027">
    <property type="entry name" value="cNMP_binding"/>
    <property type="match status" value="1"/>
</dbReference>
<gene>
    <name evidence="6" type="primary">fnr_1</name>
    <name evidence="6" type="ORF">FLA105534_03140</name>
</gene>
<dbReference type="InterPro" id="IPR000595">
    <property type="entry name" value="cNMP-bd_dom"/>
</dbReference>
<dbReference type="Proteomes" id="UP000479938">
    <property type="component" value="Unassembled WGS sequence"/>
</dbReference>
<dbReference type="GO" id="GO:0003677">
    <property type="term" value="F:DNA binding"/>
    <property type="evidence" value="ECO:0007669"/>
    <property type="project" value="UniProtKB-KW"/>
</dbReference>
<feature type="domain" description="HTH crp-type" evidence="5">
    <location>
        <begin position="152"/>
        <end position="222"/>
    </location>
</feature>
<sequence length="236" mass="27174">MKEELPICYTCINENCFIKKHLHLEQMKQYVVRKQTFVCKKSNSFIKEGDPIKGLYFICSGKVKTIKTGINGREQIVRLTKNGDTVGFRGFGTSKRYLIGASALEDTVLCNFSNETMLEILQSIPEFTYALMLFYADELNKSENNIRKIAHMNVRERVIDLLLYIHRKFGQMNDLIDIELSRKEIADFAGTTEEQAIRVISTLKKEMLIKTVGKKIGILAVAQLRSEIMEHKYFSI</sequence>
<evidence type="ECO:0000256" key="1">
    <source>
        <dbReference type="ARBA" id="ARBA00023015"/>
    </source>
</evidence>
<dbReference type="Gene3D" id="1.10.10.10">
    <property type="entry name" value="Winged helix-like DNA-binding domain superfamily/Winged helix DNA-binding domain"/>
    <property type="match status" value="1"/>
</dbReference>
<dbReference type="GO" id="GO:0005829">
    <property type="term" value="C:cytosol"/>
    <property type="evidence" value="ECO:0007669"/>
    <property type="project" value="TreeGrafter"/>
</dbReference>
<keyword evidence="3" id="KW-0804">Transcription</keyword>
<keyword evidence="1" id="KW-0805">Transcription regulation</keyword>
<dbReference type="RefSeq" id="WP_173971654.1">
    <property type="nucleotide sequence ID" value="NZ_CADCSU010000110.1"/>
</dbReference>
<dbReference type="PANTHER" id="PTHR24567:SF28">
    <property type="entry name" value="LISTERIOLYSIN REGULATORY PROTEIN"/>
    <property type="match status" value="1"/>
</dbReference>
<organism evidence="6 7">
    <name type="scientific">Flavobacterium bizetiae</name>
    <dbReference type="NCBI Taxonomy" id="2704140"/>
    <lineage>
        <taxon>Bacteria</taxon>
        <taxon>Pseudomonadati</taxon>
        <taxon>Bacteroidota</taxon>
        <taxon>Flavobacteriia</taxon>
        <taxon>Flavobacteriales</taxon>
        <taxon>Flavobacteriaceae</taxon>
        <taxon>Flavobacterium</taxon>
    </lineage>
</organism>
<dbReference type="PROSITE" id="PS50042">
    <property type="entry name" value="CNMP_BINDING_3"/>
    <property type="match status" value="1"/>
</dbReference>
<dbReference type="PRINTS" id="PR00034">
    <property type="entry name" value="HTHCRP"/>
</dbReference>
<dbReference type="SUPFAM" id="SSF51206">
    <property type="entry name" value="cAMP-binding domain-like"/>
    <property type="match status" value="1"/>
</dbReference>
<dbReference type="PROSITE" id="PS51063">
    <property type="entry name" value="HTH_CRP_2"/>
    <property type="match status" value="1"/>
</dbReference>
<dbReference type="InterPro" id="IPR014710">
    <property type="entry name" value="RmlC-like_jellyroll"/>
</dbReference>
<dbReference type="InterPro" id="IPR012318">
    <property type="entry name" value="HTH_CRP"/>
</dbReference>
<dbReference type="InterPro" id="IPR036390">
    <property type="entry name" value="WH_DNA-bd_sf"/>
</dbReference>
<dbReference type="EMBL" id="CADCSU010000110">
    <property type="protein sequence ID" value="CAA9200563.1"/>
    <property type="molecule type" value="Genomic_DNA"/>
</dbReference>
<evidence type="ECO:0000259" key="5">
    <source>
        <dbReference type="PROSITE" id="PS51063"/>
    </source>
</evidence>
<dbReference type="PANTHER" id="PTHR24567">
    <property type="entry name" value="CRP FAMILY TRANSCRIPTIONAL REGULATORY PROTEIN"/>
    <property type="match status" value="1"/>
</dbReference>
<evidence type="ECO:0000313" key="7">
    <source>
        <dbReference type="Proteomes" id="UP000479938"/>
    </source>
</evidence>
<dbReference type="GO" id="GO:0003700">
    <property type="term" value="F:DNA-binding transcription factor activity"/>
    <property type="evidence" value="ECO:0007669"/>
    <property type="project" value="TreeGrafter"/>
</dbReference>
<evidence type="ECO:0000259" key="4">
    <source>
        <dbReference type="PROSITE" id="PS50042"/>
    </source>
</evidence>
<protein>
    <submittedName>
        <fullName evidence="6">Fumarate and nitrate reduction regulatory protein</fullName>
    </submittedName>
</protein>
<keyword evidence="2" id="KW-0238">DNA-binding</keyword>
<dbReference type="InterPro" id="IPR036388">
    <property type="entry name" value="WH-like_DNA-bd_sf"/>
</dbReference>
<dbReference type="Pfam" id="PF13545">
    <property type="entry name" value="HTH_Crp_2"/>
    <property type="match status" value="1"/>
</dbReference>
<keyword evidence="7" id="KW-1185">Reference proteome</keyword>
<dbReference type="SMART" id="SM00100">
    <property type="entry name" value="cNMP"/>
    <property type="match status" value="1"/>
</dbReference>
<dbReference type="CDD" id="cd00038">
    <property type="entry name" value="CAP_ED"/>
    <property type="match status" value="1"/>
</dbReference>
<evidence type="ECO:0000256" key="2">
    <source>
        <dbReference type="ARBA" id="ARBA00023125"/>
    </source>
</evidence>
<evidence type="ECO:0000256" key="3">
    <source>
        <dbReference type="ARBA" id="ARBA00023163"/>
    </source>
</evidence>
<dbReference type="SUPFAM" id="SSF46785">
    <property type="entry name" value="Winged helix' DNA-binding domain"/>
    <property type="match status" value="1"/>
</dbReference>
<dbReference type="AlphaFoldDB" id="A0A6J4GQN1"/>
<accession>A0A6J4GQN1</accession>
<proteinExistence type="predicted"/>
<dbReference type="InterPro" id="IPR018490">
    <property type="entry name" value="cNMP-bd_dom_sf"/>
</dbReference>
<feature type="domain" description="Cyclic nucleotide-binding" evidence="4">
    <location>
        <begin position="18"/>
        <end position="87"/>
    </location>
</feature>
<reference evidence="6 7" key="1">
    <citation type="submission" date="2020-02" db="EMBL/GenBank/DDBJ databases">
        <authorList>
            <person name="Criscuolo A."/>
        </authorList>
    </citation>
    <scope>NUCLEOTIDE SEQUENCE [LARGE SCALE GENOMIC DNA]</scope>
    <source>
        <strain evidence="6">CIP105534</strain>
    </source>
</reference>
<evidence type="ECO:0000313" key="6">
    <source>
        <dbReference type="EMBL" id="CAA9200563.1"/>
    </source>
</evidence>
<dbReference type="InterPro" id="IPR050397">
    <property type="entry name" value="Env_Response_Regulators"/>
</dbReference>